<dbReference type="InterPro" id="IPR038713">
    <property type="entry name" value="Terminase_Gp1_N_sf"/>
</dbReference>
<keyword evidence="2" id="KW-0231">Viral genome packaging</keyword>
<sequence length="168" mass="19041">MDKLTLKQKRFVDAYIETGNATEAARMAGYSKKTANRIGTENLSKLVIRRAIQERLDAMEAAKTATPEEVMQHLTAAMRGEIREECIVSEGTGEGCSRARIMKKQISAHDRLKAAELLLKRYPTKPAREEQELRNEKLRAEVADLNTHTDEEAVVFEFSRKSETTEEN</sequence>
<comment type="caution">
    <text evidence="3">The sequence shown here is derived from an EMBL/GenBank/DDBJ whole genome shotgun (WGS) entry which is preliminary data.</text>
</comment>
<dbReference type="Proteomes" id="UP000017908">
    <property type="component" value="Unassembled WGS sequence"/>
</dbReference>
<accession>R7MUQ5</accession>
<dbReference type="Gene3D" id="6.10.140.2160">
    <property type="match status" value="1"/>
</dbReference>
<name>R7MUQ5_MEGEL</name>
<protein>
    <submittedName>
        <fullName evidence="3">Terminase small subunit family protein</fullName>
    </submittedName>
</protein>
<evidence type="ECO:0000313" key="4">
    <source>
        <dbReference type="Proteomes" id="UP000017908"/>
    </source>
</evidence>
<dbReference type="PANTHER" id="PTHR41328:SF2">
    <property type="entry name" value="TERMINASE SMALL SUBUNIT"/>
    <property type="match status" value="1"/>
</dbReference>
<reference evidence="3" key="1">
    <citation type="submission" date="2012-11" db="EMBL/GenBank/DDBJ databases">
        <title>Dependencies among metagenomic species, viruses, plasmids and units of genetic variation.</title>
        <authorList>
            <person name="Nielsen H.B."/>
            <person name="Almeida M."/>
            <person name="Juncker A.S."/>
            <person name="Rasmussen S."/>
            <person name="Li J."/>
            <person name="Sunagawa S."/>
            <person name="Plichta D."/>
            <person name="Gautier L."/>
            <person name="Le Chatelier E."/>
            <person name="Peletier E."/>
            <person name="Bonde I."/>
            <person name="Nielsen T."/>
            <person name="Manichanh C."/>
            <person name="Arumugam M."/>
            <person name="Batto J."/>
            <person name="Santos M.B.Q.D."/>
            <person name="Blom N."/>
            <person name="Borruel N."/>
            <person name="Burgdorf K.S."/>
            <person name="Boumezbeur F."/>
            <person name="Casellas F."/>
            <person name="Dore J."/>
            <person name="Guarner F."/>
            <person name="Hansen T."/>
            <person name="Hildebrand F."/>
            <person name="Kaas R.S."/>
            <person name="Kennedy S."/>
            <person name="Kristiansen K."/>
            <person name="Kultima J.R."/>
            <person name="Leonard P."/>
            <person name="Levenez F."/>
            <person name="Lund O."/>
            <person name="Moumen B."/>
            <person name="Le Paslier D."/>
            <person name="Pons N."/>
            <person name="Pedersen O."/>
            <person name="Prifti E."/>
            <person name="Qin J."/>
            <person name="Raes J."/>
            <person name="Tap J."/>
            <person name="Tims S."/>
            <person name="Ussery D.W."/>
            <person name="Yamada T."/>
            <person name="MetaHit consortium"/>
            <person name="Renault P."/>
            <person name="Sicheritz-Ponten T."/>
            <person name="Bork P."/>
            <person name="Wang J."/>
            <person name="Brunak S."/>
            <person name="Ehrlich S.D."/>
        </authorList>
    </citation>
    <scope>NUCLEOTIDE SEQUENCE [LARGE SCALE GENOMIC DNA]</scope>
</reference>
<evidence type="ECO:0000256" key="2">
    <source>
        <dbReference type="ARBA" id="ARBA00023219"/>
    </source>
</evidence>
<gene>
    <name evidence="3" type="ORF">BN715_01206</name>
</gene>
<dbReference type="Pfam" id="PF03592">
    <property type="entry name" value="Terminase_2"/>
    <property type="match status" value="1"/>
</dbReference>
<dbReference type="EMBL" id="CBKE010000158">
    <property type="protein sequence ID" value="CDF04904.1"/>
    <property type="molecule type" value="Genomic_DNA"/>
</dbReference>
<proteinExistence type="predicted"/>
<keyword evidence="1" id="KW-1188">Viral release from host cell</keyword>
<dbReference type="Gene3D" id="1.10.10.1400">
    <property type="entry name" value="Terminase, small subunit, N-terminal DNA-binding domain, HTH motif"/>
    <property type="match status" value="1"/>
</dbReference>
<evidence type="ECO:0000256" key="1">
    <source>
        <dbReference type="ARBA" id="ARBA00022612"/>
    </source>
</evidence>
<evidence type="ECO:0000313" key="3">
    <source>
        <dbReference type="EMBL" id="CDF04904.1"/>
    </source>
</evidence>
<organism evidence="3 4">
    <name type="scientific">Megasphaera elsdenii CAG:570</name>
    <dbReference type="NCBI Taxonomy" id="1263087"/>
    <lineage>
        <taxon>Bacteria</taxon>
        <taxon>Bacillati</taxon>
        <taxon>Bacillota</taxon>
        <taxon>Negativicutes</taxon>
        <taxon>Veillonellales</taxon>
        <taxon>Veillonellaceae</taxon>
        <taxon>Megasphaera</taxon>
    </lineage>
</organism>
<dbReference type="GO" id="GO:0051276">
    <property type="term" value="P:chromosome organization"/>
    <property type="evidence" value="ECO:0007669"/>
    <property type="project" value="InterPro"/>
</dbReference>
<dbReference type="InterPro" id="IPR005335">
    <property type="entry name" value="Terminase_ssu"/>
</dbReference>
<dbReference type="InterPro" id="IPR052404">
    <property type="entry name" value="SPP1-like_terminase"/>
</dbReference>
<dbReference type="AlphaFoldDB" id="R7MUQ5"/>
<dbReference type="PANTHER" id="PTHR41328">
    <property type="entry name" value="TERMINASE SMALL SUBUNIT-RELATED"/>
    <property type="match status" value="1"/>
</dbReference>